<keyword evidence="6 8" id="KW-0472">Membrane</keyword>
<feature type="domain" description="CN hydrolase" evidence="10">
    <location>
        <begin position="212"/>
        <end position="475"/>
    </location>
</feature>
<dbReference type="GO" id="GO:0042158">
    <property type="term" value="P:lipoprotein biosynthetic process"/>
    <property type="evidence" value="ECO:0007669"/>
    <property type="project" value="UniProtKB-UniRule"/>
</dbReference>
<evidence type="ECO:0000256" key="4">
    <source>
        <dbReference type="ARBA" id="ARBA00022692"/>
    </source>
</evidence>
<dbReference type="InterPro" id="IPR003010">
    <property type="entry name" value="C-N_Hydrolase"/>
</dbReference>
<dbReference type="UniPathway" id="UPA00666"/>
<keyword evidence="5 8" id="KW-1133">Transmembrane helix</keyword>
<evidence type="ECO:0000256" key="5">
    <source>
        <dbReference type="ARBA" id="ARBA00022989"/>
    </source>
</evidence>
<keyword evidence="4 8" id="KW-0812">Transmembrane</keyword>
<gene>
    <name evidence="8" type="primary">lnt</name>
    <name evidence="11" type="ORF">BJY28_002584</name>
</gene>
<dbReference type="InterPro" id="IPR045378">
    <property type="entry name" value="LNT_N"/>
</dbReference>
<dbReference type="InterPro" id="IPR004563">
    <property type="entry name" value="Apolipo_AcylTrfase"/>
</dbReference>
<dbReference type="InterPro" id="IPR036526">
    <property type="entry name" value="C-N_Hydrolase_sf"/>
</dbReference>
<accession>A0A852XHV1</accession>
<evidence type="ECO:0000256" key="3">
    <source>
        <dbReference type="ARBA" id="ARBA00022679"/>
    </source>
</evidence>
<feature type="region of interest" description="Disordered" evidence="9">
    <location>
        <begin position="501"/>
        <end position="522"/>
    </location>
</feature>
<evidence type="ECO:0000256" key="1">
    <source>
        <dbReference type="ARBA" id="ARBA00004651"/>
    </source>
</evidence>
<dbReference type="NCBIfam" id="TIGR00546">
    <property type="entry name" value="lnt"/>
    <property type="match status" value="1"/>
</dbReference>
<evidence type="ECO:0000256" key="2">
    <source>
        <dbReference type="ARBA" id="ARBA00022475"/>
    </source>
</evidence>
<dbReference type="EMBL" id="JACBZX010000001">
    <property type="protein sequence ID" value="NYG38115.1"/>
    <property type="molecule type" value="Genomic_DNA"/>
</dbReference>
<evidence type="ECO:0000313" key="12">
    <source>
        <dbReference type="Proteomes" id="UP000592181"/>
    </source>
</evidence>
<dbReference type="Pfam" id="PF00795">
    <property type="entry name" value="CN_hydrolase"/>
    <property type="match status" value="1"/>
</dbReference>
<dbReference type="Gene3D" id="3.60.110.10">
    <property type="entry name" value="Carbon-nitrogen hydrolase"/>
    <property type="match status" value="1"/>
</dbReference>
<comment type="caution">
    <text evidence="8">Lacks conserved residue(s) required for the propagation of feature annotation.</text>
</comment>
<reference evidence="11 12" key="1">
    <citation type="submission" date="2020-07" db="EMBL/GenBank/DDBJ databases">
        <title>Sequencing the genomes of 1000 actinobacteria strains.</title>
        <authorList>
            <person name="Klenk H.-P."/>
        </authorList>
    </citation>
    <scope>NUCLEOTIDE SEQUENCE [LARGE SCALE GENOMIC DNA]</scope>
    <source>
        <strain evidence="11 12">DSM 24723</strain>
    </source>
</reference>
<evidence type="ECO:0000313" key="11">
    <source>
        <dbReference type="EMBL" id="NYG38115.1"/>
    </source>
</evidence>
<keyword evidence="7 8" id="KW-0012">Acyltransferase</keyword>
<sequence>MTTDLPGWARAALAVAGGLCLWLALPDIDLYPLSVLGVALLGVAVWGARARGGFVLGLLAGWACFVPALSWSGIFVGRLPWFALATVEALYVAVMGAVLAAVQRPLIRAGRPLVASAAIPVGWVLQELVRGTVPFGGFPWARIAFSQADSPLVRWAALGGAPLITFAVAVVAVPLVLLVVTRSLPRTATVVAVATVAGAYLVPVPTEGEGTARIGMVQGDVPRAGLDFNAERRQVLDNHVVGTEQLAARTDDLDVVVWPENSSDIDPLRNVDAADQVQRALDAAGTPVLVGAILDEPAPAVSNASLYYQPGGGAPQRYVKQHPVPFAEYVPYRDFFRNFSDKVDLVRVGFARGEGPVAFTVDGADGSYSLVPTICFEVAYDGLMREAVRHADEQGDPSVLVVQTNNATFGYTAESEQQYAISRVRAVEHGRSVAHVSTVGVSGFVHPDGSSTPTTDLFTAAQPSAEVVTRSGLTVSDRLGPWVEIGCALALLGLAVTARRARPRQVVSDDEPRPLEPKGAPE</sequence>
<name>A0A852XHV1_9MICO</name>
<comment type="function">
    <text evidence="8">Catalyzes the phospholipid dependent N-acylation of the N-terminal cysteine of apolipoprotein, the last step in lipoprotein maturation.</text>
</comment>
<comment type="caution">
    <text evidence="11">The sequence shown here is derived from an EMBL/GenBank/DDBJ whole genome shotgun (WGS) entry which is preliminary data.</text>
</comment>
<evidence type="ECO:0000256" key="9">
    <source>
        <dbReference type="SAM" id="MobiDB-lite"/>
    </source>
</evidence>
<comment type="subcellular location">
    <subcellularLocation>
        <location evidence="1 8">Cell membrane</location>
        <topology evidence="1 8">Multi-pass membrane protein</topology>
    </subcellularLocation>
</comment>
<protein>
    <recommendedName>
        <fullName evidence="8">Apolipoprotein N-acyltransferase</fullName>
        <shortName evidence="8">ALP N-acyltransferase</shortName>
        <ecNumber evidence="8">2.3.1.269</ecNumber>
    </recommendedName>
</protein>
<comment type="similarity">
    <text evidence="8">Belongs to the CN hydrolase family. Apolipoprotein N-acyltransferase subfamily.</text>
</comment>
<dbReference type="Proteomes" id="UP000592181">
    <property type="component" value="Unassembled WGS sequence"/>
</dbReference>
<keyword evidence="11" id="KW-0449">Lipoprotein</keyword>
<evidence type="ECO:0000256" key="8">
    <source>
        <dbReference type="HAMAP-Rule" id="MF_01148"/>
    </source>
</evidence>
<feature type="transmembrane region" description="Helical" evidence="8">
    <location>
        <begin position="7"/>
        <end position="25"/>
    </location>
</feature>
<dbReference type="GO" id="GO:0016410">
    <property type="term" value="F:N-acyltransferase activity"/>
    <property type="evidence" value="ECO:0007669"/>
    <property type="project" value="UniProtKB-UniRule"/>
</dbReference>
<dbReference type="AlphaFoldDB" id="A0A852XHV1"/>
<evidence type="ECO:0000259" key="10">
    <source>
        <dbReference type="PROSITE" id="PS50263"/>
    </source>
</evidence>
<keyword evidence="2 8" id="KW-1003">Cell membrane</keyword>
<comment type="pathway">
    <text evidence="8">Protein modification; lipoprotein biosynthesis (N-acyl transfer).</text>
</comment>
<dbReference type="CDD" id="cd07571">
    <property type="entry name" value="ALP_N-acyl_transferase"/>
    <property type="match status" value="1"/>
</dbReference>
<dbReference type="PANTHER" id="PTHR38686:SF1">
    <property type="entry name" value="APOLIPOPROTEIN N-ACYLTRANSFERASE"/>
    <property type="match status" value="1"/>
</dbReference>
<dbReference type="PROSITE" id="PS50263">
    <property type="entry name" value="CN_HYDROLASE"/>
    <property type="match status" value="1"/>
</dbReference>
<evidence type="ECO:0000256" key="7">
    <source>
        <dbReference type="ARBA" id="ARBA00023315"/>
    </source>
</evidence>
<keyword evidence="12" id="KW-1185">Reference proteome</keyword>
<feature type="transmembrane region" description="Helical" evidence="8">
    <location>
        <begin position="81"/>
        <end position="102"/>
    </location>
</feature>
<comment type="catalytic activity">
    <reaction evidence="8">
        <text>N-terminal S-1,2-diacyl-sn-glyceryl-L-cysteinyl-[lipoprotein] + a glycerophospholipid = N-acyl-S-1,2-diacyl-sn-glyceryl-L-cysteinyl-[lipoprotein] + a 2-acyl-sn-glycero-3-phospholipid + H(+)</text>
        <dbReference type="Rhea" id="RHEA:48228"/>
        <dbReference type="Rhea" id="RHEA-COMP:14681"/>
        <dbReference type="Rhea" id="RHEA-COMP:14684"/>
        <dbReference type="ChEBI" id="CHEBI:15378"/>
        <dbReference type="ChEBI" id="CHEBI:136912"/>
        <dbReference type="ChEBI" id="CHEBI:140656"/>
        <dbReference type="ChEBI" id="CHEBI:140657"/>
        <dbReference type="ChEBI" id="CHEBI:140660"/>
        <dbReference type="EC" id="2.3.1.269"/>
    </reaction>
</comment>
<dbReference type="SUPFAM" id="SSF56317">
    <property type="entry name" value="Carbon-nitrogen hydrolase"/>
    <property type="match status" value="1"/>
</dbReference>
<proteinExistence type="inferred from homology"/>
<dbReference type="EC" id="2.3.1.269" evidence="8"/>
<evidence type="ECO:0000256" key="6">
    <source>
        <dbReference type="ARBA" id="ARBA00023136"/>
    </source>
</evidence>
<dbReference type="HAMAP" id="MF_01148">
    <property type="entry name" value="Lnt"/>
    <property type="match status" value="1"/>
</dbReference>
<feature type="transmembrane region" description="Helical" evidence="8">
    <location>
        <begin position="55"/>
        <end position="75"/>
    </location>
</feature>
<organism evidence="11 12">
    <name type="scientific">Janibacter alkaliphilus</name>
    <dbReference type="NCBI Taxonomy" id="1069963"/>
    <lineage>
        <taxon>Bacteria</taxon>
        <taxon>Bacillati</taxon>
        <taxon>Actinomycetota</taxon>
        <taxon>Actinomycetes</taxon>
        <taxon>Micrococcales</taxon>
        <taxon>Intrasporangiaceae</taxon>
        <taxon>Janibacter</taxon>
    </lineage>
</organism>
<feature type="transmembrane region" description="Helical" evidence="8">
    <location>
        <begin position="31"/>
        <end position="48"/>
    </location>
</feature>
<dbReference type="RefSeq" id="WP_343037110.1">
    <property type="nucleotide sequence ID" value="NZ_JACBZX010000001.1"/>
</dbReference>
<feature type="compositionally biased region" description="Basic and acidic residues" evidence="9">
    <location>
        <begin position="510"/>
        <end position="522"/>
    </location>
</feature>
<dbReference type="GO" id="GO:0005886">
    <property type="term" value="C:plasma membrane"/>
    <property type="evidence" value="ECO:0007669"/>
    <property type="project" value="UniProtKB-SubCell"/>
</dbReference>
<feature type="transmembrane region" description="Helical" evidence="8">
    <location>
        <begin position="152"/>
        <end position="180"/>
    </location>
</feature>
<dbReference type="PANTHER" id="PTHR38686">
    <property type="entry name" value="APOLIPOPROTEIN N-ACYLTRANSFERASE"/>
    <property type="match status" value="1"/>
</dbReference>
<dbReference type="Pfam" id="PF20154">
    <property type="entry name" value="LNT_N"/>
    <property type="match status" value="1"/>
</dbReference>
<keyword evidence="3 8" id="KW-0808">Transferase</keyword>